<organism evidence="9 10">
    <name type="scientific">Collinsella ihumii</name>
    <dbReference type="NCBI Taxonomy" id="1720204"/>
    <lineage>
        <taxon>Bacteria</taxon>
        <taxon>Bacillati</taxon>
        <taxon>Actinomycetota</taxon>
        <taxon>Coriobacteriia</taxon>
        <taxon>Coriobacteriales</taxon>
        <taxon>Coriobacteriaceae</taxon>
        <taxon>Collinsella</taxon>
    </lineage>
</organism>
<dbReference type="PANTHER" id="PTHR11228">
    <property type="entry name" value="RADICAL SAM DOMAIN PROTEIN"/>
    <property type="match status" value="1"/>
</dbReference>
<comment type="caution">
    <text evidence="9">The sequence shown here is derived from an EMBL/GenBank/DDBJ whole genome shotgun (WGS) entry which is preliminary data.</text>
</comment>
<dbReference type="CDD" id="cd01335">
    <property type="entry name" value="Radical_SAM"/>
    <property type="match status" value="1"/>
</dbReference>
<accession>A0A921IR42</accession>
<keyword evidence="3" id="KW-0949">S-adenosyl-L-methionine</keyword>
<evidence type="ECO:0000256" key="3">
    <source>
        <dbReference type="ARBA" id="ARBA00022691"/>
    </source>
</evidence>
<evidence type="ECO:0000256" key="2">
    <source>
        <dbReference type="ARBA" id="ARBA00022485"/>
    </source>
</evidence>
<dbReference type="Pfam" id="PF04055">
    <property type="entry name" value="Radical_SAM"/>
    <property type="match status" value="1"/>
</dbReference>
<evidence type="ECO:0000313" key="9">
    <source>
        <dbReference type="EMBL" id="HJG30360.1"/>
    </source>
</evidence>
<dbReference type="GO" id="GO:0032324">
    <property type="term" value="P:molybdopterin cofactor biosynthetic process"/>
    <property type="evidence" value="ECO:0007669"/>
    <property type="project" value="UniProtKB-ARBA"/>
</dbReference>
<keyword evidence="6" id="KW-0408">Iron</keyword>
<reference evidence="9" key="2">
    <citation type="submission" date="2021-09" db="EMBL/GenBank/DDBJ databases">
        <authorList>
            <person name="Gilroy R."/>
        </authorList>
    </citation>
    <scope>NUCLEOTIDE SEQUENCE</scope>
    <source>
        <strain evidence="9">ChiGjej2B2-7701</strain>
    </source>
</reference>
<dbReference type="EMBL" id="DYVF01000022">
    <property type="protein sequence ID" value="HJG30360.1"/>
    <property type="molecule type" value="Genomic_DNA"/>
</dbReference>
<keyword evidence="5" id="KW-0560">Oxidoreductase</keyword>
<dbReference type="PANTHER" id="PTHR11228:SF7">
    <property type="entry name" value="PQQA PEPTIDE CYCLASE"/>
    <property type="match status" value="1"/>
</dbReference>
<dbReference type="PROSITE" id="PS51918">
    <property type="entry name" value="RADICAL_SAM"/>
    <property type="match status" value="1"/>
</dbReference>
<protein>
    <submittedName>
        <fullName evidence="9">Radical SAM protein</fullName>
    </submittedName>
</protein>
<proteinExistence type="predicted"/>
<evidence type="ECO:0000256" key="6">
    <source>
        <dbReference type="ARBA" id="ARBA00023004"/>
    </source>
</evidence>
<dbReference type="InterPro" id="IPR006638">
    <property type="entry name" value="Elp3/MiaA/NifB-like_rSAM"/>
</dbReference>
<dbReference type="PROSITE" id="PS01305">
    <property type="entry name" value="MOAA_NIFB_PQQE"/>
    <property type="match status" value="1"/>
</dbReference>
<gene>
    <name evidence="9" type="ORF">K8U80_03070</name>
</gene>
<feature type="domain" description="Radical SAM core" evidence="8">
    <location>
        <begin position="23"/>
        <end position="242"/>
    </location>
</feature>
<dbReference type="GO" id="GO:0051539">
    <property type="term" value="F:4 iron, 4 sulfur cluster binding"/>
    <property type="evidence" value="ECO:0007669"/>
    <property type="project" value="UniProtKB-KW"/>
</dbReference>
<dbReference type="InterPro" id="IPR050377">
    <property type="entry name" value="Radical_SAM_PqqE_MftC-like"/>
</dbReference>
<dbReference type="SUPFAM" id="SSF102114">
    <property type="entry name" value="Radical SAM enzymes"/>
    <property type="match status" value="1"/>
</dbReference>
<evidence type="ECO:0000256" key="4">
    <source>
        <dbReference type="ARBA" id="ARBA00022723"/>
    </source>
</evidence>
<reference evidence="9" key="1">
    <citation type="journal article" date="2021" name="PeerJ">
        <title>Extensive microbial diversity within the chicken gut microbiome revealed by metagenomics and culture.</title>
        <authorList>
            <person name="Gilroy R."/>
            <person name="Ravi A."/>
            <person name="Getino M."/>
            <person name="Pursley I."/>
            <person name="Horton D.L."/>
            <person name="Alikhan N.F."/>
            <person name="Baker D."/>
            <person name="Gharbi K."/>
            <person name="Hall N."/>
            <person name="Watson M."/>
            <person name="Adriaenssens E.M."/>
            <person name="Foster-Nyarko E."/>
            <person name="Jarju S."/>
            <person name="Secka A."/>
            <person name="Antonio M."/>
            <person name="Oren A."/>
            <person name="Chaudhuri R.R."/>
            <person name="La Ragione R."/>
            <person name="Hildebrand F."/>
            <person name="Pallen M.J."/>
        </authorList>
    </citation>
    <scope>NUCLEOTIDE SEQUENCE</scope>
    <source>
        <strain evidence="9">ChiGjej2B2-7701</strain>
    </source>
</reference>
<keyword evidence="4" id="KW-0479">Metal-binding</keyword>
<dbReference type="GO" id="GO:0016491">
    <property type="term" value="F:oxidoreductase activity"/>
    <property type="evidence" value="ECO:0007669"/>
    <property type="project" value="UniProtKB-KW"/>
</dbReference>
<dbReference type="InterPro" id="IPR007197">
    <property type="entry name" value="rSAM"/>
</dbReference>
<keyword evidence="7" id="KW-0411">Iron-sulfur</keyword>
<dbReference type="SMART" id="SM00729">
    <property type="entry name" value="Elp3"/>
    <property type="match status" value="1"/>
</dbReference>
<dbReference type="AlphaFoldDB" id="A0A921IR42"/>
<comment type="cofactor">
    <cofactor evidence="1">
        <name>[4Fe-4S] cluster</name>
        <dbReference type="ChEBI" id="CHEBI:49883"/>
    </cofactor>
</comment>
<dbReference type="InterPro" id="IPR013785">
    <property type="entry name" value="Aldolase_TIM"/>
</dbReference>
<evidence type="ECO:0000256" key="1">
    <source>
        <dbReference type="ARBA" id="ARBA00001966"/>
    </source>
</evidence>
<dbReference type="SFLD" id="SFLDS00029">
    <property type="entry name" value="Radical_SAM"/>
    <property type="match status" value="1"/>
</dbReference>
<evidence type="ECO:0000256" key="5">
    <source>
        <dbReference type="ARBA" id="ARBA00023002"/>
    </source>
</evidence>
<dbReference type="InterPro" id="IPR058240">
    <property type="entry name" value="rSAM_sf"/>
</dbReference>
<dbReference type="SFLD" id="SFLDG01067">
    <property type="entry name" value="SPASM/twitch_domain_containing"/>
    <property type="match status" value="1"/>
</dbReference>
<evidence type="ECO:0000313" key="10">
    <source>
        <dbReference type="Proteomes" id="UP000746751"/>
    </source>
</evidence>
<name>A0A921IR42_9ACTN</name>
<sequence length="375" mass="42501">MGILSTLGWDQFEENIWAQARKHCTPATATFELTPLCNFRCRMCYVRLDPDKLSEHGRLHSADEWLDVARQAMEMGLYRVSLTGGEILTHPEFEKIYIGLHEMGLIVSLLTNGSLVNDRLVELFKQYPPRNIRITLYGASNETYHRLCGAPRGFDQVMKSVRMLKQAGISVTFAFTETTENIDDLPRVIDIAKEFDTRIEIATELSPAVRGASSEAECLRVSKTSSVDISEIVEEQKRPSMSEIAARFHAPELLEGPFATCRLYRTFFFIDWNGLMETCSLMSYCQSRPFEIGFEAAWRDMHEKLSRLQVPHACTKCTYLPFCSACPGKRQAETGTPDGIPSRCCEDARERYTLSCGFSVTKRGGEQDEEELHDA</sequence>
<keyword evidence="2" id="KW-0004">4Fe-4S</keyword>
<dbReference type="Gene3D" id="3.20.20.70">
    <property type="entry name" value="Aldolase class I"/>
    <property type="match status" value="1"/>
</dbReference>
<dbReference type="Proteomes" id="UP000746751">
    <property type="component" value="Unassembled WGS sequence"/>
</dbReference>
<evidence type="ECO:0000256" key="7">
    <source>
        <dbReference type="ARBA" id="ARBA00023014"/>
    </source>
</evidence>
<dbReference type="InterPro" id="IPR000385">
    <property type="entry name" value="MoaA_NifB_PqqE_Fe-S-bd_CS"/>
</dbReference>
<evidence type="ECO:0000259" key="8">
    <source>
        <dbReference type="PROSITE" id="PS51918"/>
    </source>
</evidence>
<dbReference type="GO" id="GO:0046872">
    <property type="term" value="F:metal ion binding"/>
    <property type="evidence" value="ECO:0007669"/>
    <property type="project" value="UniProtKB-KW"/>
</dbReference>